<keyword evidence="6 10" id="KW-1133">Transmembrane helix</keyword>
<dbReference type="GO" id="GO:1902600">
    <property type="term" value="P:proton transmembrane transport"/>
    <property type="evidence" value="ECO:0007669"/>
    <property type="project" value="InterPro"/>
</dbReference>
<dbReference type="GO" id="GO:0015297">
    <property type="term" value="F:antiporter activity"/>
    <property type="evidence" value="ECO:0007669"/>
    <property type="project" value="InterPro"/>
</dbReference>
<dbReference type="Pfam" id="PF23259">
    <property type="entry name" value="CHX17_C"/>
    <property type="match status" value="1"/>
</dbReference>
<dbReference type="Proteomes" id="UP000504603">
    <property type="component" value="Unplaced"/>
</dbReference>
<sequence length="774" mass="86393">MEPDEIATYIGGEFGQSLENLTTNCIYGDRIRSHGVFGGSNPFEYSVPSLLIQLVISGGVIMLFSKLLKPLGQPLIVSQILGGLVLGSSVLGQFERFRETFFPMRGFILLDIVASMGYTFYFFLIGVQIDPSIVKKIDKRAFVIGSCTVALPLVLNTICIIDSQIPKTISTVAAIESFIDFPTIACFLSELHRMNSELGRIALASSMASAFYGYCIMFLGDILNAPNVQRYEMFSIFFSSVILIFIIIYVFRPAILRMMHPAGQSLTEGYVITLLLGVLVTSFYCQATGLHVHFGSLALGIAIPPGPPIGSTLVERLNLITSWVFMPIFFVKIGWFINIFIIKLKNFIVLSCTIVVVALGKFLGTFMISMYFKLCVRDAVLLGLIVNSQGAMELGLFYSRKKEKVFDNETFSVMCICMVILVAVITPIMRYLNDHSSTYVVYNERTMMHSRSNSDLHLLVCIHDQDDVPNAIKLLEALNPTRQSHLVVYMLHLVELLGRANPQFIAHKRTKVGTSRSCPSEHIVNAFKYFGQSNRDIVEIYPFTVISRVATMHHDVCSLAFDKETSLVLVPFHKRFHSNGVLSLCKSKMRTVNNHILDKAPCSIALVVDRGLLKISSSITTNLHYFHIVVVFIGGPDDRETMFIGARMAGHPNINLTMIRLVEDGNVPCYNLEERRLDDEAVSKFRQTMVGNYRVMYIEEVVTNGTGTVSILRSMENNFDLVMVGRRHCLSSPLVQGLILWNEDTELGAIGEVLASSNFMGNALILVVQQHTKD</sequence>
<feature type="transmembrane region" description="Helical" evidence="10">
    <location>
        <begin position="106"/>
        <end position="129"/>
    </location>
</feature>
<evidence type="ECO:0000256" key="3">
    <source>
        <dbReference type="ARBA" id="ARBA00022538"/>
    </source>
</evidence>
<proteinExistence type="inferred from homology"/>
<feature type="domain" description="Cation/H(+) antiporter central" evidence="12">
    <location>
        <begin position="485"/>
        <end position="612"/>
    </location>
</feature>
<dbReference type="GO" id="GO:0006813">
    <property type="term" value="P:potassium ion transport"/>
    <property type="evidence" value="ECO:0007669"/>
    <property type="project" value="UniProtKB-KW"/>
</dbReference>
<organism evidence="14 15">
    <name type="scientific">Momordica charantia</name>
    <name type="common">Bitter gourd</name>
    <name type="synonym">Balsam pear</name>
    <dbReference type="NCBI Taxonomy" id="3673"/>
    <lineage>
        <taxon>Eukaryota</taxon>
        <taxon>Viridiplantae</taxon>
        <taxon>Streptophyta</taxon>
        <taxon>Embryophyta</taxon>
        <taxon>Tracheophyta</taxon>
        <taxon>Spermatophyta</taxon>
        <taxon>Magnoliopsida</taxon>
        <taxon>eudicotyledons</taxon>
        <taxon>Gunneridae</taxon>
        <taxon>Pentapetalae</taxon>
        <taxon>rosids</taxon>
        <taxon>fabids</taxon>
        <taxon>Cucurbitales</taxon>
        <taxon>Cucurbitaceae</taxon>
        <taxon>Momordiceae</taxon>
        <taxon>Momordica</taxon>
    </lineage>
</organism>
<reference evidence="15" key="1">
    <citation type="submission" date="2025-08" db="UniProtKB">
        <authorList>
            <consortium name="RefSeq"/>
        </authorList>
    </citation>
    <scope>IDENTIFICATION</scope>
    <source>
        <strain evidence="15">OHB3-1</strain>
    </source>
</reference>
<feature type="transmembrane region" description="Helical" evidence="10">
    <location>
        <begin position="75"/>
        <end position="94"/>
    </location>
</feature>
<evidence type="ECO:0000259" key="11">
    <source>
        <dbReference type="Pfam" id="PF00999"/>
    </source>
</evidence>
<dbReference type="GO" id="GO:0016020">
    <property type="term" value="C:membrane"/>
    <property type="evidence" value="ECO:0007669"/>
    <property type="project" value="UniProtKB-SubCell"/>
</dbReference>
<dbReference type="InterPro" id="IPR050794">
    <property type="entry name" value="CPA2_transporter"/>
</dbReference>
<feature type="transmembrane region" description="Helical" evidence="10">
    <location>
        <begin position="201"/>
        <end position="219"/>
    </location>
</feature>
<evidence type="ECO:0000313" key="15">
    <source>
        <dbReference type="RefSeq" id="XP_022149364.1"/>
    </source>
</evidence>
<evidence type="ECO:0000256" key="8">
    <source>
        <dbReference type="ARBA" id="ARBA00023136"/>
    </source>
</evidence>
<keyword evidence="5" id="KW-0630">Potassium</keyword>
<evidence type="ECO:0000256" key="2">
    <source>
        <dbReference type="ARBA" id="ARBA00022448"/>
    </source>
</evidence>
<keyword evidence="3" id="KW-0633">Potassium transport</keyword>
<evidence type="ECO:0000256" key="1">
    <source>
        <dbReference type="ARBA" id="ARBA00004141"/>
    </source>
</evidence>
<evidence type="ECO:0000256" key="10">
    <source>
        <dbReference type="SAM" id="Phobius"/>
    </source>
</evidence>
<dbReference type="RefSeq" id="XP_022149364.1">
    <property type="nucleotide sequence ID" value="XM_022293672.1"/>
</dbReference>
<keyword evidence="2" id="KW-0813">Transport</keyword>
<feature type="transmembrane region" description="Helical" evidence="10">
    <location>
        <begin position="272"/>
        <end position="303"/>
    </location>
</feature>
<accession>A0A6J1D6U2</accession>
<dbReference type="Gene3D" id="1.20.1530.20">
    <property type="match status" value="1"/>
</dbReference>
<keyword evidence="14" id="KW-1185">Reference proteome</keyword>
<feature type="transmembrane region" description="Helical" evidence="10">
    <location>
        <begin position="323"/>
        <end position="341"/>
    </location>
</feature>
<keyword evidence="7" id="KW-0406">Ion transport</keyword>
<dbReference type="InterPro" id="IPR006153">
    <property type="entry name" value="Cation/H_exchanger_TM"/>
</dbReference>
<feature type="transmembrane region" description="Helical" evidence="10">
    <location>
        <begin position="348"/>
        <end position="373"/>
    </location>
</feature>
<feature type="domain" description="Cation/H(+) antiporter C-terminal" evidence="13">
    <location>
        <begin position="628"/>
        <end position="772"/>
    </location>
</feature>
<evidence type="ECO:0000256" key="6">
    <source>
        <dbReference type="ARBA" id="ARBA00022989"/>
    </source>
</evidence>
<dbReference type="OrthoDB" id="1868135at2759"/>
<evidence type="ECO:0000256" key="9">
    <source>
        <dbReference type="ARBA" id="ARBA00038341"/>
    </source>
</evidence>
<dbReference type="Pfam" id="PF23256">
    <property type="entry name" value="CHX17_2nd"/>
    <property type="match status" value="1"/>
</dbReference>
<dbReference type="GO" id="GO:0012505">
    <property type="term" value="C:endomembrane system"/>
    <property type="evidence" value="ECO:0007669"/>
    <property type="project" value="TreeGrafter"/>
</dbReference>
<dbReference type="InterPro" id="IPR057290">
    <property type="entry name" value="CHX17_C"/>
</dbReference>
<dbReference type="AlphaFoldDB" id="A0A6J1D6U2"/>
<evidence type="ECO:0000256" key="5">
    <source>
        <dbReference type="ARBA" id="ARBA00022958"/>
    </source>
</evidence>
<feature type="transmembrane region" description="Helical" evidence="10">
    <location>
        <begin position="379"/>
        <end position="399"/>
    </location>
</feature>
<dbReference type="GeneID" id="111017799"/>
<keyword evidence="8 10" id="KW-0472">Membrane</keyword>
<comment type="similarity">
    <text evidence="9">Belongs to the monovalent cation:proton antiporter 2 (CPA2) transporter (TC 2.A.37) family. CHX (TC 2.A.37.4) subfamily.</text>
</comment>
<dbReference type="InterPro" id="IPR038770">
    <property type="entry name" value="Na+/solute_symporter_sf"/>
</dbReference>
<gene>
    <name evidence="15" type="primary">LOC111017799</name>
</gene>
<feature type="transmembrane region" description="Helical" evidence="10">
    <location>
        <begin position="141"/>
        <end position="163"/>
    </location>
</feature>
<dbReference type="PANTHER" id="PTHR32468">
    <property type="entry name" value="CATION/H + ANTIPORTER"/>
    <property type="match status" value="1"/>
</dbReference>
<feature type="transmembrane region" description="Helical" evidence="10">
    <location>
        <begin position="50"/>
        <end position="68"/>
    </location>
</feature>
<dbReference type="InterPro" id="IPR057291">
    <property type="entry name" value="CHX17_2nd"/>
</dbReference>
<protein>
    <submittedName>
        <fullName evidence="15">Cation/H(+) antiporter 15-like</fullName>
    </submittedName>
</protein>
<feature type="transmembrane region" description="Helical" evidence="10">
    <location>
        <begin position="231"/>
        <end position="251"/>
    </location>
</feature>
<dbReference type="PANTHER" id="PTHR32468:SF114">
    <property type="entry name" value="CATION_H+ EXCHANGER DOMAIN-CONTAINING PROTEIN"/>
    <property type="match status" value="1"/>
</dbReference>
<evidence type="ECO:0000259" key="13">
    <source>
        <dbReference type="Pfam" id="PF23259"/>
    </source>
</evidence>
<dbReference type="GO" id="GO:0006885">
    <property type="term" value="P:regulation of pH"/>
    <property type="evidence" value="ECO:0007669"/>
    <property type="project" value="TreeGrafter"/>
</dbReference>
<name>A0A6J1D6U2_MOMCH</name>
<evidence type="ECO:0000256" key="4">
    <source>
        <dbReference type="ARBA" id="ARBA00022692"/>
    </source>
</evidence>
<comment type="subcellular location">
    <subcellularLocation>
        <location evidence="1">Membrane</location>
        <topology evidence="1">Multi-pass membrane protein</topology>
    </subcellularLocation>
</comment>
<feature type="domain" description="Cation/H+ exchanger transmembrane" evidence="11">
    <location>
        <begin position="60"/>
        <end position="429"/>
    </location>
</feature>
<evidence type="ECO:0000259" key="12">
    <source>
        <dbReference type="Pfam" id="PF23256"/>
    </source>
</evidence>
<feature type="transmembrane region" description="Helical" evidence="10">
    <location>
        <begin position="411"/>
        <end position="432"/>
    </location>
</feature>
<feature type="transmembrane region" description="Helical" evidence="10">
    <location>
        <begin position="169"/>
        <end position="189"/>
    </location>
</feature>
<evidence type="ECO:0000313" key="14">
    <source>
        <dbReference type="Proteomes" id="UP000504603"/>
    </source>
</evidence>
<evidence type="ECO:0000256" key="7">
    <source>
        <dbReference type="ARBA" id="ARBA00023065"/>
    </source>
</evidence>
<dbReference type="KEGG" id="mcha:111017799"/>
<keyword evidence="4 10" id="KW-0812">Transmembrane</keyword>
<dbReference type="Pfam" id="PF00999">
    <property type="entry name" value="Na_H_Exchanger"/>
    <property type="match status" value="1"/>
</dbReference>